<name>A0A2V5H0J6_ASPV1</name>
<evidence type="ECO:0000313" key="1">
    <source>
        <dbReference type="EMBL" id="PYI17375.1"/>
    </source>
</evidence>
<evidence type="ECO:0000313" key="2">
    <source>
        <dbReference type="Proteomes" id="UP000249829"/>
    </source>
</evidence>
<organism evidence="1 2">
    <name type="scientific">Aspergillus violaceofuscus (strain CBS 115571)</name>
    <dbReference type="NCBI Taxonomy" id="1450538"/>
    <lineage>
        <taxon>Eukaryota</taxon>
        <taxon>Fungi</taxon>
        <taxon>Dikarya</taxon>
        <taxon>Ascomycota</taxon>
        <taxon>Pezizomycotina</taxon>
        <taxon>Eurotiomycetes</taxon>
        <taxon>Eurotiomycetidae</taxon>
        <taxon>Eurotiales</taxon>
        <taxon>Aspergillaceae</taxon>
        <taxon>Aspergillus</taxon>
    </lineage>
</organism>
<accession>A0A2V5H0J6</accession>
<sequence>MVLYLLLSTTTLSHRAVINTFDLARFSIVPQRIPHVHTCINSRLFALQQRMSPPTGARSLALNSSVTSTRASRSSMGFPNLYVFHAVQYKLLSLDIFSTSHSQNAA</sequence>
<dbReference type="Proteomes" id="UP000249829">
    <property type="component" value="Unassembled WGS sequence"/>
</dbReference>
<protein>
    <submittedName>
        <fullName evidence="1">Uncharacterized protein</fullName>
    </submittedName>
</protein>
<dbReference type="AlphaFoldDB" id="A0A2V5H0J6"/>
<proteinExistence type="predicted"/>
<gene>
    <name evidence="1" type="ORF">BO99DRAFT_194509</name>
</gene>
<keyword evidence="2" id="KW-1185">Reference proteome</keyword>
<dbReference type="EMBL" id="KZ825157">
    <property type="protein sequence ID" value="PYI17375.1"/>
    <property type="molecule type" value="Genomic_DNA"/>
</dbReference>
<reference evidence="1 2" key="1">
    <citation type="submission" date="2018-02" db="EMBL/GenBank/DDBJ databases">
        <title>The genomes of Aspergillus section Nigri reveals drivers in fungal speciation.</title>
        <authorList>
            <consortium name="DOE Joint Genome Institute"/>
            <person name="Vesth T.C."/>
            <person name="Nybo J."/>
            <person name="Theobald S."/>
            <person name="Brandl J."/>
            <person name="Frisvad J.C."/>
            <person name="Nielsen K.F."/>
            <person name="Lyhne E.K."/>
            <person name="Kogle M.E."/>
            <person name="Kuo A."/>
            <person name="Riley R."/>
            <person name="Clum A."/>
            <person name="Nolan M."/>
            <person name="Lipzen A."/>
            <person name="Salamov A."/>
            <person name="Henrissat B."/>
            <person name="Wiebenga A."/>
            <person name="De vries R.P."/>
            <person name="Grigoriev I.V."/>
            <person name="Mortensen U.H."/>
            <person name="Andersen M.R."/>
            <person name="Baker S.E."/>
        </authorList>
    </citation>
    <scope>NUCLEOTIDE SEQUENCE [LARGE SCALE GENOMIC DNA]</scope>
    <source>
        <strain evidence="1 2">CBS 115571</strain>
    </source>
</reference>